<reference evidence="7" key="1">
    <citation type="submission" date="2023-09" db="EMBL/GenBank/DDBJ databases">
        <authorList>
            <person name="Li S."/>
            <person name="Li X."/>
            <person name="Zhang C."/>
            <person name="Zhao Z."/>
        </authorList>
    </citation>
    <scope>NUCLEOTIDE SEQUENCE [LARGE SCALE GENOMIC DNA]</scope>
    <source>
        <strain evidence="7">SQ149</strain>
    </source>
</reference>
<dbReference type="EC" id="2.7.7.65" evidence="1"/>
<dbReference type="Gene3D" id="3.30.70.270">
    <property type="match status" value="1"/>
</dbReference>
<feature type="chain" id="PRO_5045072878" description="diguanylate cyclase" evidence="4">
    <location>
        <begin position="42"/>
        <end position="638"/>
    </location>
</feature>
<dbReference type="Proteomes" id="UP001258994">
    <property type="component" value="Chromosome"/>
</dbReference>
<dbReference type="SUPFAM" id="SSF55073">
    <property type="entry name" value="Nucleotide cyclase"/>
    <property type="match status" value="1"/>
</dbReference>
<keyword evidence="3" id="KW-0812">Transmembrane</keyword>
<accession>A0ABY9TWK6</accession>
<feature type="domain" description="GGDEF" evidence="5">
    <location>
        <begin position="485"/>
        <end position="618"/>
    </location>
</feature>
<dbReference type="InterPro" id="IPR000160">
    <property type="entry name" value="GGDEF_dom"/>
</dbReference>
<sequence>MSKIRNIAALKKIAQGFGFCFFMLLGLAFTSLSLISLNAQASSPTTQTTNLPIQENNLTTAEIDTLIAQSSAIRSSDSKQFNQNLALLSQQKARLSTAQHEDYLYLQAYKLAIEGNYAQSILINKKVENSKNINVRVRSLKTQLNLQFMLNNFDESNRLTDTLLTELINITNISLKNDSLQIISFYYNHIEEYQLALNYFHLIDESTLSNRSICYLQHNKLLSLLGLKKITADDSAISKLANFCYNNNEFIQGNSLLLEQARYLNQEQKYAKAVEVLTAQQAQILATTYTPHYLMLFSQLSRAYLGLNQLALASQYGEKALAQINADDKSKWALQTFKILAEIANQQGDFAQGVEYLQRYEKIQVSVNSIDQQKAFARAQIDHAYLNKVQFKEKLFEEKQQAEQKHNDAFSEMLGYISKFEAGRVLFAVQIFTILLLGAAILGIRHLQITENDKNRHDPLTNLFNRNRFIDLAATTVYQHKKWQVTLSLLVVNIDGFRGFNQKNGYDNGDKLLKLTTEILHNYVHQPEHIARSGAAEFSLLLPKLNAKQAVQIAENIHLEIAQLSNELHCQDETISASIGISDGELSEYSLKYLLCDSSKALRKAKAAGGNKTCCFEATMTDREKYKIEDNGLKYIFE</sequence>
<dbReference type="SUPFAM" id="SSF48452">
    <property type="entry name" value="TPR-like"/>
    <property type="match status" value="1"/>
</dbReference>
<gene>
    <name evidence="6" type="ORF">RGQ13_04430</name>
</gene>
<protein>
    <recommendedName>
        <fullName evidence="1">diguanylate cyclase</fullName>
        <ecNumber evidence="1">2.7.7.65</ecNumber>
    </recommendedName>
</protein>
<dbReference type="InterPro" id="IPR043128">
    <property type="entry name" value="Rev_trsase/Diguanyl_cyclase"/>
</dbReference>
<feature type="transmembrane region" description="Helical" evidence="3">
    <location>
        <begin position="425"/>
        <end position="444"/>
    </location>
</feature>
<evidence type="ECO:0000313" key="6">
    <source>
        <dbReference type="EMBL" id="WNC73242.1"/>
    </source>
</evidence>
<dbReference type="InterPro" id="IPR011990">
    <property type="entry name" value="TPR-like_helical_dom_sf"/>
</dbReference>
<keyword evidence="3" id="KW-0472">Membrane</keyword>
<evidence type="ECO:0000256" key="2">
    <source>
        <dbReference type="ARBA" id="ARBA00034247"/>
    </source>
</evidence>
<dbReference type="PROSITE" id="PS50887">
    <property type="entry name" value="GGDEF"/>
    <property type="match status" value="1"/>
</dbReference>
<dbReference type="Pfam" id="PF00990">
    <property type="entry name" value="GGDEF"/>
    <property type="match status" value="1"/>
</dbReference>
<keyword evidence="7" id="KW-1185">Reference proteome</keyword>
<evidence type="ECO:0000256" key="3">
    <source>
        <dbReference type="SAM" id="Phobius"/>
    </source>
</evidence>
<proteinExistence type="predicted"/>
<dbReference type="PANTHER" id="PTHR45138">
    <property type="entry name" value="REGULATORY COMPONENTS OF SENSORY TRANSDUCTION SYSTEM"/>
    <property type="match status" value="1"/>
</dbReference>
<dbReference type="InterPro" id="IPR050469">
    <property type="entry name" value="Diguanylate_Cyclase"/>
</dbReference>
<organism evidence="6 7">
    <name type="scientific">Thalassotalea psychrophila</name>
    <dbReference type="NCBI Taxonomy" id="3065647"/>
    <lineage>
        <taxon>Bacteria</taxon>
        <taxon>Pseudomonadati</taxon>
        <taxon>Pseudomonadota</taxon>
        <taxon>Gammaproteobacteria</taxon>
        <taxon>Alteromonadales</taxon>
        <taxon>Colwelliaceae</taxon>
        <taxon>Thalassotalea</taxon>
    </lineage>
</organism>
<keyword evidence="6" id="KW-0808">Transferase</keyword>
<dbReference type="PANTHER" id="PTHR45138:SF9">
    <property type="entry name" value="DIGUANYLATE CYCLASE DGCM-RELATED"/>
    <property type="match status" value="1"/>
</dbReference>
<comment type="catalytic activity">
    <reaction evidence="2">
        <text>2 GTP = 3',3'-c-di-GMP + 2 diphosphate</text>
        <dbReference type="Rhea" id="RHEA:24898"/>
        <dbReference type="ChEBI" id="CHEBI:33019"/>
        <dbReference type="ChEBI" id="CHEBI:37565"/>
        <dbReference type="ChEBI" id="CHEBI:58805"/>
        <dbReference type="EC" id="2.7.7.65"/>
    </reaction>
</comment>
<name>A0ABY9TWK6_9GAMM</name>
<evidence type="ECO:0000256" key="1">
    <source>
        <dbReference type="ARBA" id="ARBA00012528"/>
    </source>
</evidence>
<keyword evidence="4" id="KW-0732">Signal</keyword>
<dbReference type="CDD" id="cd01949">
    <property type="entry name" value="GGDEF"/>
    <property type="match status" value="1"/>
</dbReference>
<keyword evidence="6" id="KW-0548">Nucleotidyltransferase</keyword>
<evidence type="ECO:0000256" key="4">
    <source>
        <dbReference type="SAM" id="SignalP"/>
    </source>
</evidence>
<dbReference type="NCBIfam" id="TIGR00254">
    <property type="entry name" value="GGDEF"/>
    <property type="match status" value="1"/>
</dbReference>
<dbReference type="GO" id="GO:0052621">
    <property type="term" value="F:diguanylate cyclase activity"/>
    <property type="evidence" value="ECO:0007669"/>
    <property type="project" value="UniProtKB-EC"/>
</dbReference>
<feature type="signal peptide" evidence="4">
    <location>
        <begin position="1"/>
        <end position="41"/>
    </location>
</feature>
<keyword evidence="3" id="KW-1133">Transmembrane helix</keyword>
<dbReference type="InterPro" id="IPR029787">
    <property type="entry name" value="Nucleotide_cyclase"/>
</dbReference>
<dbReference type="SMART" id="SM00267">
    <property type="entry name" value="GGDEF"/>
    <property type="match status" value="1"/>
</dbReference>
<dbReference type="EMBL" id="CP134145">
    <property type="protein sequence ID" value="WNC73242.1"/>
    <property type="molecule type" value="Genomic_DNA"/>
</dbReference>
<evidence type="ECO:0000313" key="7">
    <source>
        <dbReference type="Proteomes" id="UP001258994"/>
    </source>
</evidence>
<evidence type="ECO:0000259" key="5">
    <source>
        <dbReference type="PROSITE" id="PS50887"/>
    </source>
</evidence>
<dbReference type="RefSeq" id="WP_348392354.1">
    <property type="nucleotide sequence ID" value="NZ_CP134145.1"/>
</dbReference>